<sequence>MGRVFQFFCFIFAVLPPLNTSTILSGPICLLICIRYSTTSINFIISSLPSSITKEKPCNIKINYAQIMLSKLELLRQHISKLETKNAKPKAEKAKLLKQVIEKDVKYDAKNTELRSRVKELEARLTILEQSITEEIGQP</sequence>
<feature type="signal peptide" evidence="2">
    <location>
        <begin position="1"/>
        <end position="21"/>
    </location>
</feature>
<reference evidence="3 4" key="1">
    <citation type="submission" date="2018-06" db="EMBL/GenBank/DDBJ databases">
        <title>Comparative genomics reveals the genomic features of Rhizophagus irregularis, R. cerebriforme, R. diaphanum and Gigaspora rosea, and their symbiotic lifestyle signature.</title>
        <authorList>
            <person name="Morin E."/>
            <person name="San Clemente H."/>
            <person name="Chen E.C.H."/>
            <person name="De La Providencia I."/>
            <person name="Hainaut M."/>
            <person name="Kuo A."/>
            <person name="Kohler A."/>
            <person name="Murat C."/>
            <person name="Tang N."/>
            <person name="Roy S."/>
            <person name="Loubradou J."/>
            <person name="Henrissat B."/>
            <person name="Grigoriev I.V."/>
            <person name="Corradi N."/>
            <person name="Roux C."/>
            <person name="Martin F.M."/>
        </authorList>
    </citation>
    <scope>NUCLEOTIDE SEQUENCE [LARGE SCALE GENOMIC DNA]</scope>
    <source>
        <strain evidence="3 4">DAOM 227022</strain>
    </source>
</reference>
<protein>
    <submittedName>
        <fullName evidence="3">Uncharacterized protein</fullName>
    </submittedName>
</protein>
<feature type="coiled-coil region" evidence="1">
    <location>
        <begin position="111"/>
        <end position="138"/>
    </location>
</feature>
<keyword evidence="4" id="KW-1185">Reference proteome</keyword>
<evidence type="ECO:0000313" key="3">
    <source>
        <dbReference type="EMBL" id="RIA84182.1"/>
    </source>
</evidence>
<name>A0A397SF53_9GLOM</name>
<evidence type="ECO:0000256" key="1">
    <source>
        <dbReference type="SAM" id="Coils"/>
    </source>
</evidence>
<dbReference type="Proteomes" id="UP000265703">
    <property type="component" value="Unassembled WGS sequence"/>
</dbReference>
<dbReference type="AlphaFoldDB" id="A0A397SF53"/>
<evidence type="ECO:0000313" key="4">
    <source>
        <dbReference type="Proteomes" id="UP000265703"/>
    </source>
</evidence>
<proteinExistence type="predicted"/>
<gene>
    <name evidence="3" type="ORF">C1645_742521</name>
</gene>
<keyword evidence="2" id="KW-0732">Signal</keyword>
<dbReference type="EMBL" id="QKYT01000512">
    <property type="protein sequence ID" value="RIA84182.1"/>
    <property type="molecule type" value="Genomic_DNA"/>
</dbReference>
<feature type="chain" id="PRO_5044794555" evidence="2">
    <location>
        <begin position="22"/>
        <end position="139"/>
    </location>
</feature>
<evidence type="ECO:0000256" key="2">
    <source>
        <dbReference type="SAM" id="SignalP"/>
    </source>
</evidence>
<comment type="caution">
    <text evidence="3">The sequence shown here is derived from an EMBL/GenBank/DDBJ whole genome shotgun (WGS) entry which is preliminary data.</text>
</comment>
<accession>A0A397SF53</accession>
<keyword evidence="1" id="KW-0175">Coiled coil</keyword>
<organism evidence="3 4">
    <name type="scientific">Glomus cerebriforme</name>
    <dbReference type="NCBI Taxonomy" id="658196"/>
    <lineage>
        <taxon>Eukaryota</taxon>
        <taxon>Fungi</taxon>
        <taxon>Fungi incertae sedis</taxon>
        <taxon>Mucoromycota</taxon>
        <taxon>Glomeromycotina</taxon>
        <taxon>Glomeromycetes</taxon>
        <taxon>Glomerales</taxon>
        <taxon>Glomeraceae</taxon>
        <taxon>Glomus</taxon>
    </lineage>
</organism>